<accession>A0ABN8BE31</accession>
<feature type="transmembrane region" description="Helical" evidence="1">
    <location>
        <begin position="28"/>
        <end position="44"/>
    </location>
</feature>
<name>A0ABN8BE31_9LACO</name>
<feature type="transmembrane region" description="Helical" evidence="1">
    <location>
        <begin position="6"/>
        <end position="23"/>
    </location>
</feature>
<dbReference type="Proteomes" id="UP000789707">
    <property type="component" value="Unassembled WGS sequence"/>
</dbReference>
<evidence type="ECO:0000313" key="3">
    <source>
        <dbReference type="Proteomes" id="UP000789707"/>
    </source>
</evidence>
<dbReference type="EMBL" id="CAKKNS010000001">
    <property type="protein sequence ID" value="CAH0416027.1"/>
    <property type="molecule type" value="Genomic_DNA"/>
</dbReference>
<keyword evidence="1" id="KW-1133">Transmembrane helix</keyword>
<comment type="caution">
    <text evidence="2">The sequence shown here is derived from an EMBL/GenBank/DDBJ whole genome shotgun (WGS) entry which is preliminary data.</text>
</comment>
<evidence type="ECO:0000313" key="2">
    <source>
        <dbReference type="EMBL" id="CAH0416027.1"/>
    </source>
</evidence>
<reference evidence="2 3" key="1">
    <citation type="submission" date="2021-11" db="EMBL/GenBank/DDBJ databases">
        <authorList>
            <person name="Depoorter E."/>
        </authorList>
    </citation>
    <scope>NUCLEOTIDE SEQUENCE [LARGE SCALE GENOMIC DNA]</scope>
    <source>
        <strain evidence="2 3">LMG 24289</strain>
    </source>
</reference>
<keyword evidence="1" id="KW-0812">Transmembrane</keyword>
<organism evidence="2 3">
    <name type="scientific">Periweissella fabaria</name>
    <dbReference type="NCBI Taxonomy" id="546157"/>
    <lineage>
        <taxon>Bacteria</taxon>
        <taxon>Bacillati</taxon>
        <taxon>Bacillota</taxon>
        <taxon>Bacilli</taxon>
        <taxon>Lactobacillales</taxon>
        <taxon>Lactobacillaceae</taxon>
        <taxon>Periweissella</taxon>
    </lineage>
</organism>
<feature type="transmembrane region" description="Helical" evidence="1">
    <location>
        <begin position="50"/>
        <end position="70"/>
    </location>
</feature>
<sequence>MGNVIFIVFAIGCLLFQIVAGYVGNKYLGLILPILLISFTAYLMHSDAWVWRLGDILMPVIGLIALTLIYQGGRVLNPQHANNFH</sequence>
<protein>
    <submittedName>
        <fullName evidence="2">Uncharacterized protein</fullName>
    </submittedName>
</protein>
<dbReference type="RefSeq" id="WP_230096092.1">
    <property type="nucleotide sequence ID" value="NZ_CAKKNS010000001.1"/>
</dbReference>
<keyword evidence="3" id="KW-1185">Reference proteome</keyword>
<keyword evidence="1" id="KW-0472">Membrane</keyword>
<proteinExistence type="predicted"/>
<evidence type="ECO:0000256" key="1">
    <source>
        <dbReference type="SAM" id="Phobius"/>
    </source>
</evidence>
<gene>
    <name evidence="2" type="ORF">WFA24289_00326</name>
</gene>